<evidence type="ECO:0000256" key="1">
    <source>
        <dbReference type="SAM" id="SignalP"/>
    </source>
</evidence>
<dbReference type="Gene3D" id="2.120.10.30">
    <property type="entry name" value="TolB, C-terminal domain"/>
    <property type="match status" value="1"/>
</dbReference>
<dbReference type="OrthoDB" id="423498at2759"/>
<accession>A0A423W3A6</accession>
<organism evidence="3 4">
    <name type="scientific">Cytospora leucostoma</name>
    <dbReference type="NCBI Taxonomy" id="1230097"/>
    <lineage>
        <taxon>Eukaryota</taxon>
        <taxon>Fungi</taxon>
        <taxon>Dikarya</taxon>
        <taxon>Ascomycota</taxon>
        <taxon>Pezizomycotina</taxon>
        <taxon>Sordariomycetes</taxon>
        <taxon>Sordariomycetidae</taxon>
        <taxon>Diaporthales</taxon>
        <taxon>Cytosporaceae</taxon>
        <taxon>Cytospora</taxon>
    </lineage>
</organism>
<dbReference type="AlphaFoldDB" id="A0A423W3A6"/>
<dbReference type="Pfam" id="PF08450">
    <property type="entry name" value="SGL"/>
    <property type="match status" value="1"/>
</dbReference>
<feature type="signal peptide" evidence="1">
    <location>
        <begin position="1"/>
        <end position="21"/>
    </location>
</feature>
<keyword evidence="4" id="KW-1185">Reference proteome</keyword>
<sequence>MAWLTLPVFAVLAVLHTQSLTQPGAFMVHAQDLPRQAQVIDQKSFNVWPSGLVPPSTVANGSQIFAPPGISTDDLHAKPFHVYDDEFYSIIGTNPTLTLLAETASDPVYHEAVVWYEPTDEVFFVQNAGAPAAGTGLNKSGIIQKISLSQVEGLTNLTNATGQVTVDLVSSNPTIVNPTGATNYRGQLVYLAEGAGPDNTSELVALNPLEPYNSTVVLNNYFGRQFSSVNDVAIHPVNQDIYFTDTLYGFLQDFRPAPGLRNQVYRWNDRTGAVTIVADGFNLPNGIAFSPDGAYAYVSDTGTNKGYYGFNYSDPASIYRYDVKSDGTFDNRKTFAFVDSGVPDGVHTDSNGNVYTGAGDGLQVWNPSGKLVGKIYLGTTSANFAFAGHGRLVICAETKLYYATLNATGWIPEGN</sequence>
<feature type="domain" description="SMP-30/Gluconolactonase/LRE-like region" evidence="2">
    <location>
        <begin position="225"/>
        <end position="390"/>
    </location>
</feature>
<evidence type="ECO:0000313" key="4">
    <source>
        <dbReference type="Proteomes" id="UP000285146"/>
    </source>
</evidence>
<gene>
    <name evidence="3" type="ORF">VPNG_08662</name>
</gene>
<reference evidence="3 4" key="1">
    <citation type="submission" date="2015-09" db="EMBL/GenBank/DDBJ databases">
        <title>Host preference determinants of Valsa canker pathogens revealed by comparative genomics.</title>
        <authorList>
            <person name="Yin Z."/>
            <person name="Huang L."/>
        </authorList>
    </citation>
    <scope>NUCLEOTIDE SEQUENCE [LARGE SCALE GENOMIC DNA]</scope>
    <source>
        <strain evidence="3 4">SXYLt</strain>
    </source>
</reference>
<dbReference type="PANTHER" id="PTHR47064">
    <property type="entry name" value="PUTATIVE (AFU_ORTHOLOGUE AFUA_1G08990)-RELATED"/>
    <property type="match status" value="1"/>
</dbReference>
<dbReference type="EMBL" id="LKEB01000063">
    <property type="protein sequence ID" value="ROV97796.1"/>
    <property type="molecule type" value="Genomic_DNA"/>
</dbReference>
<keyword evidence="1" id="KW-0732">Signal</keyword>
<evidence type="ECO:0000313" key="3">
    <source>
        <dbReference type="EMBL" id="ROV97796.1"/>
    </source>
</evidence>
<feature type="chain" id="PRO_5019186353" description="SMP-30/Gluconolactonase/LRE-like region domain-containing protein" evidence="1">
    <location>
        <begin position="22"/>
        <end position="415"/>
    </location>
</feature>
<dbReference type="InterPro" id="IPR011042">
    <property type="entry name" value="6-blade_b-propeller_TolB-like"/>
</dbReference>
<evidence type="ECO:0000259" key="2">
    <source>
        <dbReference type="Pfam" id="PF08450"/>
    </source>
</evidence>
<dbReference type="InterPro" id="IPR013658">
    <property type="entry name" value="SGL"/>
</dbReference>
<dbReference type="SUPFAM" id="SSF63829">
    <property type="entry name" value="Calcium-dependent phosphotriesterase"/>
    <property type="match status" value="1"/>
</dbReference>
<comment type="caution">
    <text evidence="3">The sequence shown here is derived from an EMBL/GenBank/DDBJ whole genome shotgun (WGS) entry which is preliminary data.</text>
</comment>
<dbReference type="PANTHER" id="PTHR47064:SF2">
    <property type="entry name" value="SMP-30_GLUCONOLACTONASE_LRE-LIKE REGION DOMAIN-CONTAINING PROTEIN-RELATED"/>
    <property type="match status" value="1"/>
</dbReference>
<dbReference type="InParanoid" id="A0A423W3A6"/>
<protein>
    <recommendedName>
        <fullName evidence="2">SMP-30/Gluconolactonase/LRE-like region domain-containing protein</fullName>
    </recommendedName>
</protein>
<name>A0A423W3A6_9PEZI</name>
<dbReference type="InterPro" id="IPR052988">
    <property type="entry name" value="Oryzine_lactonohydrolase"/>
</dbReference>
<dbReference type="Proteomes" id="UP000285146">
    <property type="component" value="Unassembled WGS sequence"/>
</dbReference>
<dbReference type="STRING" id="1230097.A0A423W3A6"/>
<proteinExistence type="predicted"/>